<organism evidence="2 3">
    <name type="scientific">Virgibacillus oceani</name>
    <dbReference type="NCBI Taxonomy" id="1479511"/>
    <lineage>
        <taxon>Bacteria</taxon>
        <taxon>Bacillati</taxon>
        <taxon>Bacillota</taxon>
        <taxon>Bacilli</taxon>
        <taxon>Bacillales</taxon>
        <taxon>Bacillaceae</taxon>
        <taxon>Virgibacillus</taxon>
    </lineage>
</organism>
<evidence type="ECO:0000259" key="1">
    <source>
        <dbReference type="Pfam" id="PF01425"/>
    </source>
</evidence>
<evidence type="ECO:0000313" key="2">
    <source>
        <dbReference type="EMBL" id="GGG81342.1"/>
    </source>
</evidence>
<proteinExistence type="predicted"/>
<reference evidence="2" key="1">
    <citation type="journal article" date="2014" name="Int. J. Syst. Evol. Microbiol.">
        <title>Complete genome sequence of Corynebacterium casei LMG S-19264T (=DSM 44701T), isolated from a smear-ripened cheese.</title>
        <authorList>
            <consortium name="US DOE Joint Genome Institute (JGI-PGF)"/>
            <person name="Walter F."/>
            <person name="Albersmeier A."/>
            <person name="Kalinowski J."/>
            <person name="Ruckert C."/>
        </authorList>
    </citation>
    <scope>NUCLEOTIDE SEQUENCE</scope>
    <source>
        <strain evidence="2">CGMCC 1.12754</strain>
    </source>
</reference>
<dbReference type="PANTHER" id="PTHR42678:SF34">
    <property type="entry name" value="OS04G0183300 PROTEIN"/>
    <property type="match status" value="1"/>
</dbReference>
<feature type="domain" description="Amidase" evidence="1">
    <location>
        <begin position="29"/>
        <end position="461"/>
    </location>
</feature>
<dbReference type="PANTHER" id="PTHR42678">
    <property type="entry name" value="AMIDASE"/>
    <property type="match status" value="1"/>
</dbReference>
<dbReference type="InterPro" id="IPR036928">
    <property type="entry name" value="AS_sf"/>
</dbReference>
<name>A0A917HJ88_9BACI</name>
<dbReference type="SUPFAM" id="SSF75304">
    <property type="entry name" value="Amidase signature (AS) enzymes"/>
    <property type="match status" value="1"/>
</dbReference>
<dbReference type="Pfam" id="PF01425">
    <property type="entry name" value="Amidase"/>
    <property type="match status" value="1"/>
</dbReference>
<dbReference type="Proteomes" id="UP000622860">
    <property type="component" value="Unassembled WGS sequence"/>
</dbReference>
<evidence type="ECO:0000313" key="3">
    <source>
        <dbReference type="Proteomes" id="UP000622860"/>
    </source>
</evidence>
<protein>
    <submittedName>
        <fullName evidence="2">Amidase</fullName>
    </submittedName>
</protein>
<gene>
    <name evidence="2" type="primary">gatA</name>
    <name evidence="2" type="ORF">GCM10011398_28470</name>
</gene>
<reference evidence="2" key="2">
    <citation type="submission" date="2020-09" db="EMBL/GenBank/DDBJ databases">
        <authorList>
            <person name="Sun Q."/>
            <person name="Zhou Y."/>
        </authorList>
    </citation>
    <scope>NUCLEOTIDE SEQUENCE</scope>
    <source>
        <strain evidence="2">CGMCC 1.12754</strain>
    </source>
</reference>
<accession>A0A917HJ88</accession>
<keyword evidence="3" id="KW-1185">Reference proteome</keyword>
<dbReference type="EMBL" id="BMFR01000013">
    <property type="protein sequence ID" value="GGG81342.1"/>
    <property type="molecule type" value="Genomic_DNA"/>
</dbReference>
<dbReference type="AlphaFoldDB" id="A0A917HJ88"/>
<sequence>MSNQSFTLQEATINNMQNAMKSGELTSKELTMMYLEQIAVYNNAGPNIHAVLEINPDALHIAEALDVEREQHGIRGPLHGIPILLKDNIDTGDKTHTTAGSIALKNNYAKEDAFITKKLRDAGAVILGKTNLTEWANFMTKNMPNGYSSLGGQVMNPYGPGKFDVGGSSSGSGAAIAANFAAGAIGTETSGSILSPASSNSLVGIKPTVGLVSRTGIIPISNSQDTAGPMTRTVEDAAILLGALTGVDENDPATAANKKVISDYTPFLHTNGLQNKRLGISRAYMKGFTDEEVMLVNNALAEMEKSGATLVDPIELPTGLPNSSVMFHEFKNGLSAYLKNISPHVSVSSLLDVINYNQSHAKDALKYGQTVLVESETKSGLLTEAEYITDRLSDLKLSRDTGIDQAMAEHNLDALVFINYAGSEIAAKAVYPSITVPAGYTKGGKPVGVTFTGLAFSEPALIEIAYAYEQATKHRKAPALLD</sequence>
<dbReference type="InterPro" id="IPR023631">
    <property type="entry name" value="Amidase_dom"/>
</dbReference>
<dbReference type="NCBIfam" id="NF005300">
    <property type="entry name" value="PRK06828.1"/>
    <property type="match status" value="1"/>
</dbReference>
<comment type="caution">
    <text evidence="2">The sequence shown here is derived from an EMBL/GenBank/DDBJ whole genome shotgun (WGS) entry which is preliminary data.</text>
</comment>
<dbReference type="RefSeq" id="WP_188456048.1">
    <property type="nucleotide sequence ID" value="NZ_BMFR01000013.1"/>
</dbReference>
<dbReference type="Gene3D" id="3.90.1300.10">
    <property type="entry name" value="Amidase signature (AS) domain"/>
    <property type="match status" value="1"/>
</dbReference>